<feature type="region of interest" description="Disordered" evidence="2">
    <location>
        <begin position="481"/>
        <end position="502"/>
    </location>
</feature>
<dbReference type="OrthoDB" id="6242738at2759"/>
<evidence type="ECO:0000256" key="1">
    <source>
        <dbReference type="SAM" id="Coils"/>
    </source>
</evidence>
<feature type="region of interest" description="Disordered" evidence="2">
    <location>
        <begin position="1"/>
        <end position="40"/>
    </location>
</feature>
<dbReference type="EMBL" id="JTDF01003378">
    <property type="protein sequence ID" value="KAF8567856.1"/>
    <property type="molecule type" value="Genomic_DNA"/>
</dbReference>
<keyword evidence="3" id="KW-0472">Membrane</keyword>
<dbReference type="Proteomes" id="UP000699462">
    <property type="component" value="Unassembled WGS sequence"/>
</dbReference>
<feature type="compositionally biased region" description="Polar residues" evidence="2">
    <location>
        <begin position="1"/>
        <end position="27"/>
    </location>
</feature>
<keyword evidence="5" id="KW-1185">Reference proteome</keyword>
<feature type="compositionally biased region" description="Low complexity" evidence="2">
    <location>
        <begin position="235"/>
        <end position="245"/>
    </location>
</feature>
<name>A0A8T0DKH2_9TREM</name>
<feature type="region of interest" description="Disordered" evidence="2">
    <location>
        <begin position="514"/>
        <end position="535"/>
    </location>
</feature>
<dbReference type="AlphaFoldDB" id="A0A8T0DKH2"/>
<gene>
    <name evidence="4" type="ORF">P879_06875</name>
</gene>
<feature type="region of interest" description="Disordered" evidence="2">
    <location>
        <begin position="235"/>
        <end position="257"/>
    </location>
</feature>
<feature type="compositionally biased region" description="Basic residues" evidence="2">
    <location>
        <begin position="191"/>
        <end position="201"/>
    </location>
</feature>
<reference evidence="4 5" key="1">
    <citation type="submission" date="2019-07" db="EMBL/GenBank/DDBJ databases">
        <title>Annotation for the trematode Paragonimus westermani.</title>
        <authorList>
            <person name="Choi Y.-J."/>
        </authorList>
    </citation>
    <scope>NUCLEOTIDE SEQUENCE [LARGE SCALE GENOMIC DNA]</scope>
    <source>
        <strain evidence="4">180907_Pwestermani</strain>
    </source>
</reference>
<feature type="region of interest" description="Disordered" evidence="2">
    <location>
        <begin position="115"/>
        <end position="146"/>
    </location>
</feature>
<proteinExistence type="predicted"/>
<keyword evidence="3" id="KW-0812">Transmembrane</keyword>
<sequence>MQSEVTVPSSGTKSARRQQTTFLSQPTIYKGGPESGFESELSPQLNYFSKATVKPGTSCPHPMRRSTDTLSFPVDRLHPSTECDNAKTAYGAQREESPHLIMTFRSNLTKQCRSRKSQFEQSIDAASSDGYIPTSSSKKPQNPTDLIQRKRSYVQTNVSNSVCGETDTPEINCIATCNKSPISSGACSSQRRQKPRRRRERPRITLTTGVQSSNHILAHLAHSSELDYDSLNSLSHSSSPLDTLSEGQGSTSSSIEANSVYTTGTHYKTDSENLIQDDGTANFEPDQVVLVSEDLSNCTGEQFYVANDNRRSSLPIVYSNTALTEANRPYGLFTPDPLPVSGVFPKKVTEQIRGPFCCRHSHPILLFGREQRKNSQLNLSPIDMRKNQSEETVTKFGRSSLQAFQWESRQSQHDGCLWDSSSCSSINGDACDLEQKQWASRVKSYLDAAAQAEALIREQQVAVTVNLEASKWTTDLVRQPVSEKSPYGARSSETPKAESQEPLLNCWDDYQVPLYSSSGETDPPEPPSTYAEEFPWDDVGEAYLSDASYERQRNLGGDLPGESVIDYNPFHSSLTSVAQADQNVEPAIEGSTVGRQDTMDLSTTTSILFNQKSSSMEASFEVCSPSIVTTESQTADFLLSNVSHHSVSSQLLYGVRTHPDGGSQHRIDTELPNQGIVLSESPNEHALTVAEDNVPLGADFLTVGRHSPPLFVEKKCQTLPRVLKKKHLYREEPINKKPLTCPASLTCLDRLCSSNVSWIQNDFLQWSKQRLLEIQSALYALLAKPFRTDAAWDESAGTQVEVHDPTLASWQQELTQIIRQSESHLHLFVDRTETRWTREDQSTGINTPTISSLIRWSADPEIITHQLQWIRLIDEARHWLRQSYADETIRQRLRCLRARVLKLVNTVHKLLPPFSTGDHFGEDFVQNRLDACEKDRIENRITLYITELNSINSQVQRLQQDLDVCLSDTSRKASTPYGGYENVVRMFIMGNAELREQLDRLHEQVKRTQKRLSELNVLEPNRQSTAPVESQPLDVEGSWIQRPFPISQVETDDIQLSVDQTDLSDSAVENMGKLPVTYNPNSAVTYVRKQKRSYYSVLVAGSLLAFACLSYYVLTRLFPCTGRSLGWSTPWFVLERAFGLDSRSANGGTCPLKRERISAFADYTQSGSVPF</sequence>
<feature type="compositionally biased region" description="Polar residues" evidence="2">
    <location>
        <begin position="133"/>
        <end position="145"/>
    </location>
</feature>
<keyword evidence="1" id="KW-0175">Coiled coil</keyword>
<protein>
    <submittedName>
        <fullName evidence="4">Uncharacterized protein</fullName>
    </submittedName>
</protein>
<comment type="caution">
    <text evidence="4">The sequence shown here is derived from an EMBL/GenBank/DDBJ whole genome shotgun (WGS) entry which is preliminary data.</text>
</comment>
<evidence type="ECO:0000313" key="5">
    <source>
        <dbReference type="Proteomes" id="UP000699462"/>
    </source>
</evidence>
<keyword evidence="3" id="KW-1133">Transmembrane helix</keyword>
<organism evidence="4 5">
    <name type="scientific">Paragonimus westermani</name>
    <dbReference type="NCBI Taxonomy" id="34504"/>
    <lineage>
        <taxon>Eukaryota</taxon>
        <taxon>Metazoa</taxon>
        <taxon>Spiralia</taxon>
        <taxon>Lophotrochozoa</taxon>
        <taxon>Platyhelminthes</taxon>
        <taxon>Trematoda</taxon>
        <taxon>Digenea</taxon>
        <taxon>Plagiorchiida</taxon>
        <taxon>Troglotremata</taxon>
        <taxon>Troglotrematidae</taxon>
        <taxon>Paragonimus</taxon>
    </lineage>
</organism>
<evidence type="ECO:0000313" key="4">
    <source>
        <dbReference type="EMBL" id="KAF8567856.1"/>
    </source>
</evidence>
<accession>A0A8T0DKH2</accession>
<feature type="compositionally biased region" description="Polar residues" evidence="2">
    <location>
        <begin position="246"/>
        <end position="257"/>
    </location>
</feature>
<evidence type="ECO:0000256" key="3">
    <source>
        <dbReference type="SAM" id="Phobius"/>
    </source>
</evidence>
<feature type="coiled-coil region" evidence="1">
    <location>
        <begin position="991"/>
        <end position="1018"/>
    </location>
</feature>
<evidence type="ECO:0000256" key="2">
    <source>
        <dbReference type="SAM" id="MobiDB-lite"/>
    </source>
</evidence>
<feature type="transmembrane region" description="Helical" evidence="3">
    <location>
        <begin position="1094"/>
        <end position="1114"/>
    </location>
</feature>
<feature type="region of interest" description="Disordered" evidence="2">
    <location>
        <begin position="182"/>
        <end position="203"/>
    </location>
</feature>